<evidence type="ECO:0000256" key="9">
    <source>
        <dbReference type="SAM" id="MobiDB-lite"/>
    </source>
</evidence>
<name>A0A1X0RGC6_RHIZD</name>
<dbReference type="InterPro" id="IPR011583">
    <property type="entry name" value="Chitinase_II/V-like_cat"/>
</dbReference>
<protein>
    <recommendedName>
        <fullName evidence="11">GH18 domain-containing protein</fullName>
    </recommendedName>
</protein>
<dbReference type="SUPFAM" id="SSF51445">
    <property type="entry name" value="(Trans)glycosidases"/>
    <property type="match status" value="1"/>
</dbReference>
<dbReference type="PANTHER" id="PTHR11177">
    <property type="entry name" value="CHITINASE"/>
    <property type="match status" value="1"/>
</dbReference>
<evidence type="ECO:0000256" key="3">
    <source>
        <dbReference type="ARBA" id="ARBA00023024"/>
    </source>
</evidence>
<evidence type="ECO:0000259" key="11">
    <source>
        <dbReference type="PROSITE" id="PS51910"/>
    </source>
</evidence>
<dbReference type="GO" id="GO:0008061">
    <property type="term" value="F:chitin binding"/>
    <property type="evidence" value="ECO:0007669"/>
    <property type="project" value="InterPro"/>
</dbReference>
<feature type="compositionally biased region" description="Basic residues" evidence="9">
    <location>
        <begin position="26"/>
        <end position="82"/>
    </location>
</feature>
<dbReference type="GO" id="GO:0000272">
    <property type="term" value="P:polysaccharide catabolic process"/>
    <property type="evidence" value="ECO:0007669"/>
    <property type="project" value="UniProtKB-KW"/>
</dbReference>
<dbReference type="Gene3D" id="3.20.20.80">
    <property type="entry name" value="Glycosidases"/>
    <property type="match status" value="1"/>
</dbReference>
<dbReference type="PANTHER" id="PTHR11177:SF392">
    <property type="entry name" value="HAP41P"/>
    <property type="match status" value="1"/>
</dbReference>
<reference evidence="12" key="1">
    <citation type="journal article" date="2016" name="Proc. Natl. Acad. Sci. U.S.A.">
        <title>Lipid metabolic changes in an early divergent fungus govern the establishment of a mutualistic symbiosis with endobacteria.</title>
        <authorList>
            <person name="Lastovetsky O.A."/>
            <person name="Gaspar M.L."/>
            <person name="Mondo S.J."/>
            <person name="LaButti K.M."/>
            <person name="Sandor L."/>
            <person name="Grigoriev I.V."/>
            <person name="Henry S.A."/>
            <person name="Pawlowska T.E."/>
        </authorList>
    </citation>
    <scope>NUCLEOTIDE SEQUENCE [LARGE SCALE GENOMIC DNA]</scope>
    <source>
        <strain evidence="12">ATCC 52814</strain>
    </source>
</reference>
<dbReference type="SUPFAM" id="SSF54556">
    <property type="entry name" value="Chitinase insertion domain"/>
    <property type="match status" value="1"/>
</dbReference>
<dbReference type="GO" id="GO:0006032">
    <property type="term" value="P:chitin catabolic process"/>
    <property type="evidence" value="ECO:0007669"/>
    <property type="project" value="UniProtKB-KW"/>
</dbReference>
<dbReference type="InterPro" id="IPR001579">
    <property type="entry name" value="Glyco_hydro_18_chit_AS"/>
</dbReference>
<feature type="domain" description="GH18" evidence="11">
    <location>
        <begin position="98"/>
        <end position="465"/>
    </location>
</feature>
<evidence type="ECO:0000256" key="8">
    <source>
        <dbReference type="RuleBase" id="RU004453"/>
    </source>
</evidence>
<dbReference type="PROSITE" id="PS51910">
    <property type="entry name" value="GH18_2"/>
    <property type="match status" value="1"/>
</dbReference>
<feature type="signal peptide" evidence="10">
    <location>
        <begin position="1"/>
        <end position="21"/>
    </location>
</feature>
<feature type="region of interest" description="Disordered" evidence="9">
    <location>
        <begin position="26"/>
        <end position="93"/>
    </location>
</feature>
<dbReference type="GO" id="GO:0008843">
    <property type="term" value="F:endochitinase activity"/>
    <property type="evidence" value="ECO:0007669"/>
    <property type="project" value="UniProtKB-EC"/>
</dbReference>
<dbReference type="InterPro" id="IPR017853">
    <property type="entry name" value="GH"/>
</dbReference>
<gene>
    <name evidence="12" type="ORF">BCV72DRAFT_122441</name>
</gene>
<keyword evidence="10" id="KW-0732">Signal</keyword>
<dbReference type="InterPro" id="IPR029070">
    <property type="entry name" value="Chitinase_insertion_sf"/>
</dbReference>
<dbReference type="OrthoDB" id="448446at2759"/>
<comment type="similarity">
    <text evidence="8">Belongs to the glycosyl hydrolase 18 family.</text>
</comment>
<keyword evidence="3" id="KW-0146">Chitin degradation</keyword>
<dbReference type="InterPro" id="IPR050314">
    <property type="entry name" value="Glycosyl_Hydrlase_18"/>
</dbReference>
<dbReference type="PROSITE" id="PS01095">
    <property type="entry name" value="GH18_1"/>
    <property type="match status" value="1"/>
</dbReference>
<dbReference type="Proteomes" id="UP000242414">
    <property type="component" value="Unassembled WGS sequence"/>
</dbReference>
<dbReference type="SMART" id="SM00636">
    <property type="entry name" value="Glyco_18"/>
    <property type="match status" value="1"/>
</dbReference>
<keyword evidence="5 7" id="KW-0326">Glycosidase</keyword>
<evidence type="ECO:0000256" key="5">
    <source>
        <dbReference type="ARBA" id="ARBA00023295"/>
    </source>
</evidence>
<dbReference type="Pfam" id="PF00704">
    <property type="entry name" value="Glyco_hydro_18"/>
    <property type="match status" value="1"/>
</dbReference>
<dbReference type="EMBL" id="KV921859">
    <property type="protein sequence ID" value="ORE11123.1"/>
    <property type="molecule type" value="Genomic_DNA"/>
</dbReference>
<proteinExistence type="inferred from homology"/>
<accession>A0A1X0RGC6</accession>
<evidence type="ECO:0000256" key="4">
    <source>
        <dbReference type="ARBA" id="ARBA00023277"/>
    </source>
</evidence>
<dbReference type="InterPro" id="IPR001223">
    <property type="entry name" value="Glyco_hydro18_cat"/>
</dbReference>
<comment type="catalytic activity">
    <reaction evidence="1">
        <text>Random endo-hydrolysis of N-acetyl-beta-D-glucosaminide (1-&gt;4)-beta-linkages in chitin and chitodextrins.</text>
        <dbReference type="EC" id="3.2.1.14"/>
    </reaction>
</comment>
<evidence type="ECO:0000256" key="6">
    <source>
        <dbReference type="ARBA" id="ARBA00023326"/>
    </source>
</evidence>
<dbReference type="VEuPathDB" id="FungiDB:BCV72DRAFT_122441"/>
<keyword evidence="4" id="KW-0119">Carbohydrate metabolism</keyword>
<organism evidence="12">
    <name type="scientific">Rhizopus microsporus var. microsporus</name>
    <dbReference type="NCBI Taxonomy" id="86635"/>
    <lineage>
        <taxon>Eukaryota</taxon>
        <taxon>Fungi</taxon>
        <taxon>Fungi incertae sedis</taxon>
        <taxon>Mucoromycota</taxon>
        <taxon>Mucoromycotina</taxon>
        <taxon>Mucoromycetes</taxon>
        <taxon>Mucorales</taxon>
        <taxon>Mucorineae</taxon>
        <taxon>Rhizopodaceae</taxon>
        <taxon>Rhizopus</taxon>
    </lineage>
</organism>
<keyword evidence="6" id="KW-0624">Polysaccharide degradation</keyword>
<evidence type="ECO:0000256" key="2">
    <source>
        <dbReference type="ARBA" id="ARBA00022801"/>
    </source>
</evidence>
<dbReference type="GO" id="GO:0005576">
    <property type="term" value="C:extracellular region"/>
    <property type="evidence" value="ECO:0007669"/>
    <property type="project" value="TreeGrafter"/>
</dbReference>
<evidence type="ECO:0000256" key="10">
    <source>
        <dbReference type="SAM" id="SignalP"/>
    </source>
</evidence>
<feature type="chain" id="PRO_5012687701" description="GH18 domain-containing protein" evidence="10">
    <location>
        <begin position="22"/>
        <end position="465"/>
    </location>
</feature>
<keyword evidence="2 7" id="KW-0378">Hydrolase</keyword>
<evidence type="ECO:0000256" key="7">
    <source>
        <dbReference type="RuleBase" id="RU000489"/>
    </source>
</evidence>
<dbReference type="Gene3D" id="3.10.50.10">
    <property type="match status" value="1"/>
</dbReference>
<dbReference type="AlphaFoldDB" id="A0A1X0RGC6"/>
<evidence type="ECO:0000313" key="12">
    <source>
        <dbReference type="EMBL" id="ORE11123.1"/>
    </source>
</evidence>
<sequence>MRNLLFILIALCVLFTYTASAASHTKGHSKHKSVAHHHNKHSPKKHHTPAHHSTGKKKKTTKKVTKKTSKKGSKKGSKKSTTKKTPTTHAHQKAYPKHKIVAYVLDWDTPKNIVWNKLDHIVYAFAEPNVKGDLKNFDGNNLKKLVNEAHKHNVGVSISVAGWSGSIHMSSLVADANRETFASKIVALVDKYNLDGVNLDWEFPNSPDSIACSERNPKDTANYLALFQALRKKLDAKYPKIHKALTVAAPVGPFNDENGRGIRRLDPAWATTVDYFYLMSYEYNGSWNSVAAPNAAIRGSSHGWGVDTTVGFWANAGIPKNKMHIGITFYGKALKTAQPITETSGMYVKLDGHIPIQGDKHDELAADPCPGAKPGYTGEFQYRSIVAQGIQQNKNGWKSYWDEQSQTPYAFHAADSKFLTFENPKSIQAKMEYAKSEGLAGCMIWSLEMDDPKHSLLNAVQSARH</sequence>
<evidence type="ECO:0000256" key="1">
    <source>
        <dbReference type="ARBA" id="ARBA00000822"/>
    </source>
</evidence>